<comment type="caution">
    <text evidence="1">The sequence shown here is derived from an EMBL/GenBank/DDBJ whole genome shotgun (WGS) entry which is preliminary data.</text>
</comment>
<organism evidence="1 2">
    <name type="scientific">Arctium lappa</name>
    <name type="common">Greater burdock</name>
    <name type="synonym">Lappa major</name>
    <dbReference type="NCBI Taxonomy" id="4217"/>
    <lineage>
        <taxon>Eukaryota</taxon>
        <taxon>Viridiplantae</taxon>
        <taxon>Streptophyta</taxon>
        <taxon>Embryophyta</taxon>
        <taxon>Tracheophyta</taxon>
        <taxon>Spermatophyta</taxon>
        <taxon>Magnoliopsida</taxon>
        <taxon>eudicotyledons</taxon>
        <taxon>Gunneridae</taxon>
        <taxon>Pentapetalae</taxon>
        <taxon>asterids</taxon>
        <taxon>campanulids</taxon>
        <taxon>Asterales</taxon>
        <taxon>Asteraceae</taxon>
        <taxon>Carduoideae</taxon>
        <taxon>Cardueae</taxon>
        <taxon>Arctiinae</taxon>
        <taxon>Arctium</taxon>
    </lineage>
</organism>
<name>A0ACB8XKK7_ARCLA</name>
<evidence type="ECO:0000313" key="1">
    <source>
        <dbReference type="EMBL" id="KAI3667987.1"/>
    </source>
</evidence>
<protein>
    <submittedName>
        <fullName evidence="1">Uncharacterized protein</fullName>
    </submittedName>
</protein>
<gene>
    <name evidence="1" type="ORF">L6452_43058</name>
</gene>
<dbReference type="EMBL" id="CM042063">
    <property type="protein sequence ID" value="KAI3667987.1"/>
    <property type="molecule type" value="Genomic_DNA"/>
</dbReference>
<keyword evidence="2" id="KW-1185">Reference proteome</keyword>
<proteinExistence type="predicted"/>
<accession>A0ACB8XKK7</accession>
<sequence>MNGGSLGIPPPGDGGGPPSDGSTTSGSILTTNNNQDTILSTEVSSPYPLVVLDDDNNNNNHLELGLGLSIGGGGGGGWKSMVDDGQYGRILTAKDFTSLISKPNPQSSSSSSSFKNPNLSTSGTKRSAFESVSPSSVVGWPPIRKGHRLANQTKLPDEQSSSTAEGNKSIKNDLYPRTKNGVANKSYLPVKVNMDGSLIGRKVNLNAHNSYEMLVKTLDDMFGRRWSTNEASGPSKLLDGTSEFVLTYEDKDGDYMLVGDVPWQMFLGSVKRLRIIRNSNSNKPSPEKNATRRTTDDF</sequence>
<reference evidence="1 2" key="2">
    <citation type="journal article" date="2022" name="Mol. Ecol. Resour.">
        <title>The genomes of chicory, endive, great burdock and yacon provide insights into Asteraceae paleo-polyploidization history and plant inulin production.</title>
        <authorList>
            <person name="Fan W."/>
            <person name="Wang S."/>
            <person name="Wang H."/>
            <person name="Wang A."/>
            <person name="Jiang F."/>
            <person name="Liu H."/>
            <person name="Zhao H."/>
            <person name="Xu D."/>
            <person name="Zhang Y."/>
        </authorList>
    </citation>
    <scope>NUCLEOTIDE SEQUENCE [LARGE SCALE GENOMIC DNA]</scope>
    <source>
        <strain evidence="2">cv. Niubang</strain>
    </source>
</reference>
<dbReference type="Proteomes" id="UP001055879">
    <property type="component" value="Linkage Group LG17"/>
</dbReference>
<reference evidence="2" key="1">
    <citation type="journal article" date="2022" name="Mol. Ecol. Resour.">
        <title>The genomes of chicory, endive, great burdock and yacon provide insights into Asteraceae palaeo-polyploidization history and plant inulin production.</title>
        <authorList>
            <person name="Fan W."/>
            <person name="Wang S."/>
            <person name="Wang H."/>
            <person name="Wang A."/>
            <person name="Jiang F."/>
            <person name="Liu H."/>
            <person name="Zhao H."/>
            <person name="Xu D."/>
            <person name="Zhang Y."/>
        </authorList>
    </citation>
    <scope>NUCLEOTIDE SEQUENCE [LARGE SCALE GENOMIC DNA]</scope>
    <source>
        <strain evidence="2">cv. Niubang</strain>
    </source>
</reference>
<evidence type="ECO:0000313" key="2">
    <source>
        <dbReference type="Proteomes" id="UP001055879"/>
    </source>
</evidence>